<dbReference type="RefSeq" id="WP_011771342.1">
    <property type="nucleotide sequence ID" value="NC_008709.1"/>
</dbReference>
<dbReference type="Gene3D" id="3.20.20.450">
    <property type="entry name" value="EAL domain"/>
    <property type="match status" value="1"/>
</dbReference>
<sequence>MINIQHLITGITGRITSRFLLFAALSILIIAAIGYIKIYQVTANNSEIRIGRAAHAAAVILSERFAEEFTAVFDDQGNVKAIQLKGDTAATSLSFRDEYDVILKDIGSTNHGAANLFKFNSQTKAFDRFVTTFRKPDGSMPPPMSISVGHPAYKNIINGRIHRGQVPVMGRLRLAELMPIIALDKSVKGVLAVDVGWVDDLIAARDELRNQSILVAGIILILEALLGAAYISHALRPIRVLAKYAEDMASEKVLGSVPFLGQSDEVGALSEGLNRVAGLQSKLAHLAYTDELTGLGNRSRYLADLQVALRESQSGNGSWVLLHLSIDKFSHLNDAYGQEMGDKILKRLGSRIQQVAGNQAKVARPSAADFSIIIDNRLATDKITVLAQNLIETMRKGFQTQVGKIFITGSIGVIDVLKDFDEPDEAHLNGNLALRKAQRAGGDQYAIFSSELNDEHQERVTLIKILEMAIEKREIEIHFQPQIILSSNKLAGLEALARWNHPSLGQIPPAKFIPIAEDSGQIVKLGTLIIDMACQQAAQWRKANFDFKHIAVNVSPIQLWQDNFIDVLSAALEKYKLPANCICIEITESVFIDNTKHNTLRVLELIRSLGVMLSLDDFGSGYSSLSYLNNMPFNQLKIDSSFVTNIDIDSRKQKVMRGILSLTTELDFKVIIEGTETIEEIMMVQEMGCDVVQGYYYAKPAPAALIPGIVNQVFRSVLAIDAKLSKD</sequence>
<proteinExistence type="predicted"/>
<protein>
    <submittedName>
        <fullName evidence="4">Diguanylate cyclase/phosphodiesterase</fullName>
    </submittedName>
</protein>
<dbReference type="InterPro" id="IPR035919">
    <property type="entry name" value="EAL_sf"/>
</dbReference>
<dbReference type="InterPro" id="IPR050706">
    <property type="entry name" value="Cyclic-di-GMP_PDE-like"/>
</dbReference>
<dbReference type="HOGENOM" id="CLU_000445_70_56_6"/>
<dbReference type="AlphaFoldDB" id="A1SZ73"/>
<dbReference type="eggNOG" id="COG5001">
    <property type="taxonomic scope" value="Bacteria"/>
</dbReference>
<dbReference type="InterPro" id="IPR001633">
    <property type="entry name" value="EAL_dom"/>
</dbReference>
<name>A1SZ73_PSYIN</name>
<evidence type="ECO:0000259" key="2">
    <source>
        <dbReference type="PROSITE" id="PS50883"/>
    </source>
</evidence>
<dbReference type="SUPFAM" id="SSF141868">
    <property type="entry name" value="EAL domain-like"/>
    <property type="match status" value="1"/>
</dbReference>
<evidence type="ECO:0000313" key="4">
    <source>
        <dbReference type="EMBL" id="ABM04788.1"/>
    </source>
</evidence>
<dbReference type="OrthoDB" id="9804951at2"/>
<accession>A1SZ73</accession>
<keyword evidence="1" id="KW-0812">Transmembrane</keyword>
<dbReference type="SMART" id="SM00267">
    <property type="entry name" value="GGDEF"/>
    <property type="match status" value="1"/>
</dbReference>
<dbReference type="Gene3D" id="6.10.340.10">
    <property type="match status" value="1"/>
</dbReference>
<dbReference type="InterPro" id="IPR033462">
    <property type="entry name" value="Cache_3-Cache_2"/>
</dbReference>
<dbReference type="Pfam" id="PF00563">
    <property type="entry name" value="EAL"/>
    <property type="match status" value="1"/>
</dbReference>
<keyword evidence="5" id="KW-1185">Reference proteome</keyword>
<dbReference type="Gene3D" id="3.30.70.270">
    <property type="match status" value="1"/>
</dbReference>
<dbReference type="KEGG" id="pin:Ping_3089"/>
<dbReference type="InterPro" id="IPR029787">
    <property type="entry name" value="Nucleotide_cyclase"/>
</dbReference>
<dbReference type="InterPro" id="IPR000160">
    <property type="entry name" value="GGDEF_dom"/>
</dbReference>
<keyword evidence="1" id="KW-0472">Membrane</keyword>
<keyword evidence="1" id="KW-1133">Transmembrane helix</keyword>
<dbReference type="NCBIfam" id="TIGR00254">
    <property type="entry name" value="GGDEF"/>
    <property type="match status" value="1"/>
</dbReference>
<gene>
    <name evidence="4" type="ordered locus">Ping_3089</name>
</gene>
<reference evidence="4 5" key="1">
    <citation type="submission" date="2007-01" db="EMBL/GenBank/DDBJ databases">
        <title>Complete sequence of Psychromonas ingrahamii 37.</title>
        <authorList>
            <consortium name="US DOE Joint Genome Institute"/>
            <person name="Copeland A."/>
            <person name="Lucas S."/>
            <person name="Lapidus A."/>
            <person name="Barry K."/>
            <person name="Detter J.C."/>
            <person name="Glavina del Rio T."/>
            <person name="Hammon N."/>
            <person name="Israni S."/>
            <person name="Dalin E."/>
            <person name="Tice H."/>
            <person name="Pitluck S."/>
            <person name="Thompson L.S."/>
            <person name="Brettin T."/>
            <person name="Bruce D."/>
            <person name="Han C."/>
            <person name="Tapia R."/>
            <person name="Schmutz J."/>
            <person name="Larimer F."/>
            <person name="Land M."/>
            <person name="Hauser L."/>
            <person name="Kyrpides N."/>
            <person name="Ivanova N."/>
            <person name="Staley J."/>
            <person name="Richardson P."/>
        </authorList>
    </citation>
    <scope>NUCLEOTIDE SEQUENCE [LARGE SCALE GENOMIC DNA]</scope>
    <source>
        <strain evidence="4 5">37</strain>
    </source>
</reference>
<dbReference type="Pfam" id="PF00990">
    <property type="entry name" value="GGDEF"/>
    <property type="match status" value="1"/>
</dbReference>
<evidence type="ECO:0000313" key="5">
    <source>
        <dbReference type="Proteomes" id="UP000000639"/>
    </source>
</evidence>
<dbReference type="PANTHER" id="PTHR33121">
    <property type="entry name" value="CYCLIC DI-GMP PHOSPHODIESTERASE PDEF"/>
    <property type="match status" value="1"/>
</dbReference>
<dbReference type="InterPro" id="IPR043128">
    <property type="entry name" value="Rev_trsase/Diguanyl_cyclase"/>
</dbReference>
<dbReference type="CDD" id="cd01948">
    <property type="entry name" value="EAL"/>
    <property type="match status" value="1"/>
</dbReference>
<evidence type="ECO:0000259" key="3">
    <source>
        <dbReference type="PROSITE" id="PS50887"/>
    </source>
</evidence>
<dbReference type="EMBL" id="CP000510">
    <property type="protein sequence ID" value="ABM04788.1"/>
    <property type="molecule type" value="Genomic_DNA"/>
</dbReference>
<dbReference type="GO" id="GO:0071111">
    <property type="term" value="F:cyclic-guanylate-specific phosphodiesterase activity"/>
    <property type="evidence" value="ECO:0007669"/>
    <property type="project" value="InterPro"/>
</dbReference>
<feature type="transmembrane region" description="Helical" evidence="1">
    <location>
        <begin position="213"/>
        <end position="231"/>
    </location>
</feature>
<dbReference type="CDD" id="cd01949">
    <property type="entry name" value="GGDEF"/>
    <property type="match status" value="1"/>
</dbReference>
<dbReference type="SMART" id="SM00052">
    <property type="entry name" value="EAL"/>
    <property type="match status" value="1"/>
</dbReference>
<dbReference type="PROSITE" id="PS50883">
    <property type="entry name" value="EAL"/>
    <property type="match status" value="1"/>
</dbReference>
<organism evidence="4 5">
    <name type="scientific">Psychromonas ingrahamii (strain DSM 17664 / CCUG 51855 / 37)</name>
    <dbReference type="NCBI Taxonomy" id="357804"/>
    <lineage>
        <taxon>Bacteria</taxon>
        <taxon>Pseudomonadati</taxon>
        <taxon>Pseudomonadota</taxon>
        <taxon>Gammaproteobacteria</taxon>
        <taxon>Alteromonadales</taxon>
        <taxon>Psychromonadaceae</taxon>
        <taxon>Psychromonas</taxon>
    </lineage>
</organism>
<feature type="domain" description="GGDEF" evidence="3">
    <location>
        <begin position="317"/>
        <end position="450"/>
    </location>
</feature>
<feature type="transmembrane region" description="Helical" evidence="1">
    <location>
        <begin position="19"/>
        <end position="39"/>
    </location>
</feature>
<dbReference type="Proteomes" id="UP000000639">
    <property type="component" value="Chromosome"/>
</dbReference>
<dbReference type="PANTHER" id="PTHR33121:SF70">
    <property type="entry name" value="SIGNALING PROTEIN YKOW"/>
    <property type="match status" value="1"/>
</dbReference>
<dbReference type="PROSITE" id="PS50887">
    <property type="entry name" value="GGDEF"/>
    <property type="match status" value="1"/>
</dbReference>
<dbReference type="STRING" id="357804.Ping_3089"/>
<evidence type="ECO:0000256" key="1">
    <source>
        <dbReference type="SAM" id="Phobius"/>
    </source>
</evidence>
<dbReference type="SUPFAM" id="SSF55073">
    <property type="entry name" value="Nucleotide cyclase"/>
    <property type="match status" value="1"/>
</dbReference>
<dbReference type="Pfam" id="PF17201">
    <property type="entry name" value="Cache_3-Cache_2"/>
    <property type="match status" value="1"/>
</dbReference>
<feature type="domain" description="EAL" evidence="2">
    <location>
        <begin position="459"/>
        <end position="714"/>
    </location>
</feature>